<sequence length="56" mass="6052">MDGIGVAAIILYDLESLRLKDSMSESEGIACPWGMAGGMVPYWKDGGMCDVWRGVL</sequence>
<evidence type="ECO:0000313" key="2">
    <source>
        <dbReference type="Proteomes" id="UP000675882"/>
    </source>
</evidence>
<dbReference type="Proteomes" id="UP000675882">
    <property type="component" value="Unassembled WGS sequence"/>
</dbReference>
<accession>A0A916FBK7</accession>
<organism evidence="1 2">
    <name type="scientific">Candidatus Nitrotoga fabula</name>
    <dbReference type="NCBI Taxonomy" id="2182327"/>
    <lineage>
        <taxon>Bacteria</taxon>
        <taxon>Pseudomonadati</taxon>
        <taxon>Pseudomonadota</taxon>
        <taxon>Betaproteobacteria</taxon>
        <taxon>Nitrosomonadales</taxon>
        <taxon>Gallionellaceae</taxon>
        <taxon>Candidatus Nitrotoga</taxon>
    </lineage>
</organism>
<dbReference type="EMBL" id="CAJNBL010000009">
    <property type="protein sequence ID" value="CAE6706352.1"/>
    <property type="molecule type" value="Genomic_DNA"/>
</dbReference>
<keyword evidence="2" id="KW-1185">Reference proteome</keyword>
<comment type="caution">
    <text evidence="1">The sequence shown here is derived from an EMBL/GenBank/DDBJ whole genome shotgun (WGS) entry which is preliminary data.</text>
</comment>
<gene>
    <name evidence="1" type="ORF">NTGZN8_170047</name>
</gene>
<dbReference type="AlphaFoldDB" id="A0A916FBK7"/>
<evidence type="ECO:0000313" key="1">
    <source>
        <dbReference type="EMBL" id="CAE6706352.1"/>
    </source>
</evidence>
<reference evidence="1" key="1">
    <citation type="submission" date="2021-02" db="EMBL/GenBank/DDBJ databases">
        <authorList>
            <person name="Han P."/>
        </authorList>
    </citation>
    <scope>NUCLEOTIDE SEQUENCE</scope>
    <source>
        <strain evidence="1">Candidatus Nitrotoga sp. ZN8</strain>
    </source>
</reference>
<name>A0A916FBK7_9PROT</name>
<proteinExistence type="predicted"/>
<protein>
    <submittedName>
        <fullName evidence="1">Uncharacterized protein</fullName>
    </submittedName>
</protein>